<reference evidence="15 16" key="1">
    <citation type="submission" date="2007-03" db="EMBL/GenBank/DDBJ databases">
        <authorList>
            <person name="Stal L."/>
            <person name="Ferriera S."/>
            <person name="Johnson J."/>
            <person name="Kravitz S."/>
            <person name="Beeson K."/>
            <person name="Sutton G."/>
            <person name="Rogers Y.-H."/>
            <person name="Friedman R."/>
            <person name="Frazier M."/>
            <person name="Venter J.C."/>
        </authorList>
    </citation>
    <scope>NUCLEOTIDE SEQUENCE [LARGE SCALE GENOMIC DNA]</scope>
    <source>
        <strain evidence="15 16">CCY0110</strain>
    </source>
</reference>
<gene>
    <name evidence="15" type="ORF">CY0110_29079</name>
</gene>
<keyword evidence="9" id="KW-0406">Ion transport</keyword>
<feature type="transmembrane region" description="Helical" evidence="13">
    <location>
        <begin position="185"/>
        <end position="208"/>
    </location>
</feature>
<dbReference type="EMBL" id="AAXW01000037">
    <property type="protein sequence ID" value="EAZ89753.1"/>
    <property type="molecule type" value="Genomic_DNA"/>
</dbReference>
<comment type="function">
    <text evidence="1">Efflux system for nickel and cobalt.</text>
</comment>
<evidence type="ECO:0000256" key="13">
    <source>
        <dbReference type="RuleBase" id="RU362101"/>
    </source>
</evidence>
<dbReference type="AlphaFoldDB" id="A3IUR0"/>
<dbReference type="PANTHER" id="PTHR40659:SF1">
    <property type="entry name" value="NICKEL_COBALT EFFLUX SYSTEM RCNA"/>
    <property type="match status" value="1"/>
</dbReference>
<evidence type="ECO:0000313" key="15">
    <source>
        <dbReference type="EMBL" id="EAZ89753.1"/>
    </source>
</evidence>
<evidence type="ECO:0000256" key="1">
    <source>
        <dbReference type="ARBA" id="ARBA00002510"/>
    </source>
</evidence>
<evidence type="ECO:0000256" key="5">
    <source>
        <dbReference type="ARBA" id="ARBA00022475"/>
    </source>
</evidence>
<proteinExistence type="inferred from homology"/>
<evidence type="ECO:0000256" key="14">
    <source>
        <dbReference type="SAM" id="MobiDB-lite"/>
    </source>
</evidence>
<protein>
    <recommendedName>
        <fullName evidence="13">Nickel/cobalt efflux system</fullName>
    </recommendedName>
</protein>
<dbReference type="Proteomes" id="UP000003781">
    <property type="component" value="Unassembled WGS sequence"/>
</dbReference>
<name>A3IUR0_9CHRO</name>
<keyword evidence="4 13" id="KW-0813">Transport</keyword>
<dbReference type="PANTHER" id="PTHR40659">
    <property type="entry name" value="NICKEL/COBALT EFFLUX SYSTEM RCNA"/>
    <property type="match status" value="1"/>
</dbReference>
<organism evidence="15 16">
    <name type="scientific">Crocosphaera chwakensis CCY0110</name>
    <dbReference type="NCBI Taxonomy" id="391612"/>
    <lineage>
        <taxon>Bacteria</taxon>
        <taxon>Bacillati</taxon>
        <taxon>Cyanobacteriota</taxon>
        <taxon>Cyanophyceae</taxon>
        <taxon>Oscillatoriophycideae</taxon>
        <taxon>Chroococcales</taxon>
        <taxon>Aphanothecaceae</taxon>
        <taxon>Crocosphaera</taxon>
        <taxon>Crocosphaera chwakensis</taxon>
    </lineage>
</organism>
<dbReference type="InterPro" id="IPR011541">
    <property type="entry name" value="Ni/Co_transpt_high_affinity"/>
</dbReference>
<evidence type="ECO:0000256" key="7">
    <source>
        <dbReference type="ARBA" id="ARBA00022692"/>
    </source>
</evidence>
<keyword evidence="7 13" id="KW-0812">Transmembrane</keyword>
<accession>A3IUR0</accession>
<comment type="caution">
    <text evidence="15">The sequence shown here is derived from an EMBL/GenBank/DDBJ whole genome shotgun (WGS) entry which is preliminary data.</text>
</comment>
<dbReference type="OrthoDB" id="271709at2"/>
<evidence type="ECO:0000256" key="4">
    <source>
        <dbReference type="ARBA" id="ARBA00022448"/>
    </source>
</evidence>
<feature type="region of interest" description="Disordered" evidence="14">
    <location>
        <begin position="301"/>
        <end position="322"/>
    </location>
</feature>
<dbReference type="RefSeq" id="WP_008277116.1">
    <property type="nucleotide sequence ID" value="NZ_AAXW01000037.1"/>
</dbReference>
<keyword evidence="3" id="KW-0171">Cobalt transport</keyword>
<dbReference type="InterPro" id="IPR051224">
    <property type="entry name" value="NiCoT_RcnA"/>
</dbReference>
<keyword evidence="8 13" id="KW-1133">Transmembrane helix</keyword>
<dbReference type="GO" id="GO:0015099">
    <property type="term" value="F:nickel cation transmembrane transporter activity"/>
    <property type="evidence" value="ECO:0007669"/>
    <property type="project" value="UniProtKB-UniRule"/>
</dbReference>
<keyword evidence="16" id="KW-1185">Reference proteome</keyword>
<keyword evidence="10" id="KW-0921">Nickel transport</keyword>
<evidence type="ECO:0000256" key="2">
    <source>
        <dbReference type="ARBA" id="ARBA00004651"/>
    </source>
</evidence>
<feature type="transmembrane region" description="Helical" evidence="13">
    <location>
        <begin position="367"/>
        <end position="391"/>
    </location>
</feature>
<evidence type="ECO:0000256" key="12">
    <source>
        <dbReference type="ARBA" id="ARBA00023285"/>
    </source>
</evidence>
<evidence type="ECO:0000256" key="8">
    <source>
        <dbReference type="ARBA" id="ARBA00022989"/>
    </source>
</evidence>
<dbReference type="eggNOG" id="COG2215">
    <property type="taxonomic scope" value="Bacteria"/>
</dbReference>
<comment type="subcellular location">
    <subcellularLocation>
        <location evidence="2 13">Cell membrane</location>
        <topology evidence="2 13">Multi-pass membrane protein</topology>
    </subcellularLocation>
</comment>
<dbReference type="Pfam" id="PF03824">
    <property type="entry name" value="NicO"/>
    <property type="match status" value="1"/>
</dbReference>
<evidence type="ECO:0000256" key="9">
    <source>
        <dbReference type="ARBA" id="ARBA00023065"/>
    </source>
</evidence>
<evidence type="ECO:0000313" key="16">
    <source>
        <dbReference type="Proteomes" id="UP000003781"/>
    </source>
</evidence>
<feature type="transmembrane region" description="Helical" evidence="13">
    <location>
        <begin position="411"/>
        <end position="432"/>
    </location>
</feature>
<feature type="transmembrane region" description="Helical" evidence="13">
    <location>
        <begin position="229"/>
        <end position="258"/>
    </location>
</feature>
<dbReference type="GO" id="GO:0046583">
    <property type="term" value="F:monoatomic cation efflux transmembrane transporter activity"/>
    <property type="evidence" value="ECO:0007669"/>
    <property type="project" value="TreeGrafter"/>
</dbReference>
<dbReference type="GO" id="GO:0005886">
    <property type="term" value="C:plasma membrane"/>
    <property type="evidence" value="ECO:0007669"/>
    <property type="project" value="UniProtKB-SubCell"/>
</dbReference>
<keyword evidence="6" id="KW-0533">Nickel</keyword>
<dbReference type="GO" id="GO:0006824">
    <property type="term" value="P:cobalt ion transport"/>
    <property type="evidence" value="ECO:0007669"/>
    <property type="project" value="UniProtKB-KW"/>
</dbReference>
<comment type="similarity">
    <text evidence="13">Belongs to the NiCoT transporter (TC 2.A.52) family.</text>
</comment>
<feature type="transmembrane region" description="Helical" evidence="13">
    <location>
        <begin position="339"/>
        <end position="361"/>
    </location>
</feature>
<feature type="transmembrane region" description="Helical" evidence="13">
    <location>
        <begin position="264"/>
        <end position="284"/>
    </location>
</feature>
<keyword evidence="5" id="KW-1003">Cell membrane</keyword>
<dbReference type="GO" id="GO:0032025">
    <property type="term" value="P:response to cobalt ion"/>
    <property type="evidence" value="ECO:0007669"/>
    <property type="project" value="TreeGrafter"/>
</dbReference>
<keyword evidence="11 13" id="KW-0472">Membrane</keyword>
<evidence type="ECO:0000256" key="3">
    <source>
        <dbReference type="ARBA" id="ARBA00022426"/>
    </source>
</evidence>
<evidence type="ECO:0000256" key="6">
    <source>
        <dbReference type="ARBA" id="ARBA00022596"/>
    </source>
</evidence>
<keyword evidence="12" id="KW-0170">Cobalt</keyword>
<dbReference type="GO" id="GO:0010045">
    <property type="term" value="P:response to nickel cation"/>
    <property type="evidence" value="ECO:0007669"/>
    <property type="project" value="TreeGrafter"/>
</dbReference>
<evidence type="ECO:0000256" key="11">
    <source>
        <dbReference type="ARBA" id="ARBA00023136"/>
    </source>
</evidence>
<evidence type="ECO:0000256" key="10">
    <source>
        <dbReference type="ARBA" id="ARBA00023112"/>
    </source>
</evidence>
<sequence>MVKTGKKMLILAVLTCLISLGLSILRIQPLHGHGTDLAVAHINVDPLITRITLAVPTNLIDFADKNHDYQLSASEITDNQQQLQNFFTSHLRLKDSHGHSATLTVEATNQQLLPGNFPGQNTHSTIGLIYTWLHPVDKIKIDYELLDNSPNSRCLTTIFRNGQKVNYLFTPYQPTLEIDLLNTPAYLGTGSLVALFGAFVWGAAHALSPGHGKTLVGAYLVGTKAKAKHALFLALTTTVTHTIGVLMLGFLILVASQYFLPTLFLPWLSLLSGLMVVALGFQLLKKRLLLYPTTSFHTHDHSHHTHNHDHVHHTHDHSHHTHSHLPVDGDTDSISWGSLLTLGIAGGLVPCPSALVLLFSTVALGQIGWGILLVLIFCLGLAGTLTALGLLLINTKSLFERLPHQIKMTKILSVVSAMIVFIVGWVLTYQAGMDLLLPSVRL</sequence>